<dbReference type="STRING" id="558152.IQ37_04790"/>
<dbReference type="InterPro" id="IPR036736">
    <property type="entry name" value="ACP-like_sf"/>
</dbReference>
<dbReference type="GO" id="GO:0043041">
    <property type="term" value="P:amino acid activation for nonribosomal peptide biosynthetic process"/>
    <property type="evidence" value="ECO:0007669"/>
    <property type="project" value="TreeGrafter"/>
</dbReference>
<dbReference type="CDD" id="cd19531">
    <property type="entry name" value="LCL_NRPS-like"/>
    <property type="match status" value="2"/>
</dbReference>
<dbReference type="InterPro" id="IPR023213">
    <property type="entry name" value="CAT-like_dom_sf"/>
</dbReference>
<name>A0A086BKT1_9FLAO</name>
<dbReference type="OrthoDB" id="9778690at2"/>
<dbReference type="Gene3D" id="2.30.38.10">
    <property type="entry name" value="Luciferase, Domain 3"/>
    <property type="match status" value="2"/>
</dbReference>
<dbReference type="SUPFAM" id="SSF52777">
    <property type="entry name" value="CoA-dependent acyltransferases"/>
    <property type="match status" value="6"/>
</dbReference>
<dbReference type="InterPro" id="IPR044894">
    <property type="entry name" value="TubC_N_sf"/>
</dbReference>
<dbReference type="Gene3D" id="3.30.559.10">
    <property type="entry name" value="Chloramphenicol acetyltransferase-like domain"/>
    <property type="match status" value="3"/>
</dbReference>
<gene>
    <name evidence="5" type="ORF">IQ37_04790</name>
</gene>
<dbReference type="FunFam" id="3.30.300.30:FF:000015">
    <property type="entry name" value="Nonribosomal peptide synthase SidD"/>
    <property type="match status" value="2"/>
</dbReference>
<dbReference type="InterPro" id="IPR009081">
    <property type="entry name" value="PP-bd_ACP"/>
</dbReference>
<dbReference type="InterPro" id="IPR010071">
    <property type="entry name" value="AA_adenyl_dom"/>
</dbReference>
<dbReference type="GO" id="GO:0005737">
    <property type="term" value="C:cytoplasm"/>
    <property type="evidence" value="ECO:0007669"/>
    <property type="project" value="TreeGrafter"/>
</dbReference>
<accession>A0A086BKT1</accession>
<dbReference type="Pfam" id="PF00668">
    <property type="entry name" value="Condensation"/>
    <property type="match status" value="3"/>
</dbReference>
<reference evidence="5 6" key="1">
    <citation type="submission" date="2014-07" db="EMBL/GenBank/DDBJ databases">
        <title>Genome of Chryseobacterium piperi CTM.</title>
        <authorList>
            <person name="Pipes S.E."/>
            <person name="Stropko S.J."/>
            <person name="Newman J.D."/>
        </authorList>
    </citation>
    <scope>NUCLEOTIDE SEQUENCE [LARGE SCALE GENOMIC DNA]</scope>
    <source>
        <strain evidence="5 6">CTM</strain>
    </source>
</reference>
<dbReference type="EMBL" id="JPRJ01000005">
    <property type="protein sequence ID" value="KFF29545.1"/>
    <property type="molecule type" value="Genomic_DNA"/>
</dbReference>
<comment type="caution">
    <text evidence="5">The sequence shown here is derived from an EMBL/GenBank/DDBJ whole genome shotgun (WGS) entry which is preliminary data.</text>
</comment>
<evidence type="ECO:0000259" key="4">
    <source>
        <dbReference type="PROSITE" id="PS50075"/>
    </source>
</evidence>
<dbReference type="Gene3D" id="1.10.10.1830">
    <property type="entry name" value="Non-ribosomal peptide synthase, adenylation domain"/>
    <property type="match status" value="1"/>
</dbReference>
<dbReference type="NCBIfam" id="NF003417">
    <property type="entry name" value="PRK04813.1"/>
    <property type="match status" value="2"/>
</dbReference>
<evidence type="ECO:0000256" key="2">
    <source>
        <dbReference type="ARBA" id="ARBA00022450"/>
    </source>
</evidence>
<dbReference type="Proteomes" id="UP000028709">
    <property type="component" value="Unassembled WGS sequence"/>
</dbReference>
<dbReference type="SUPFAM" id="SSF47336">
    <property type="entry name" value="ACP-like"/>
    <property type="match status" value="2"/>
</dbReference>
<dbReference type="PROSITE" id="PS50075">
    <property type="entry name" value="CARRIER"/>
    <property type="match status" value="2"/>
</dbReference>
<keyword evidence="6" id="KW-1185">Reference proteome</keyword>
<dbReference type="InterPro" id="IPR025110">
    <property type="entry name" value="AMP-bd_C"/>
</dbReference>
<dbReference type="PANTHER" id="PTHR45527:SF1">
    <property type="entry name" value="FATTY ACID SYNTHASE"/>
    <property type="match status" value="1"/>
</dbReference>
<dbReference type="Pfam" id="PF00501">
    <property type="entry name" value="AMP-binding"/>
    <property type="match status" value="2"/>
</dbReference>
<dbReference type="Pfam" id="PF18563">
    <property type="entry name" value="TubC_N"/>
    <property type="match status" value="1"/>
</dbReference>
<dbReference type="RefSeq" id="WP_034682278.1">
    <property type="nucleotide sequence ID" value="NZ_CP023049.2"/>
</dbReference>
<dbReference type="InterPro" id="IPR045851">
    <property type="entry name" value="AMP-bd_C_sf"/>
</dbReference>
<dbReference type="GO" id="GO:0031177">
    <property type="term" value="F:phosphopantetheine binding"/>
    <property type="evidence" value="ECO:0007669"/>
    <property type="project" value="TreeGrafter"/>
</dbReference>
<evidence type="ECO:0000256" key="1">
    <source>
        <dbReference type="ARBA" id="ARBA00001957"/>
    </source>
</evidence>
<dbReference type="PANTHER" id="PTHR45527">
    <property type="entry name" value="NONRIBOSOMAL PEPTIDE SYNTHETASE"/>
    <property type="match status" value="1"/>
</dbReference>
<dbReference type="InterPro" id="IPR006162">
    <property type="entry name" value="Ppantetheine_attach_site"/>
</dbReference>
<dbReference type="NCBIfam" id="TIGR01733">
    <property type="entry name" value="AA-adenyl-dom"/>
    <property type="match status" value="2"/>
</dbReference>
<evidence type="ECO:0000256" key="3">
    <source>
        <dbReference type="ARBA" id="ARBA00022553"/>
    </source>
</evidence>
<protein>
    <recommendedName>
        <fullName evidence="4">Carrier domain-containing protein</fullName>
    </recommendedName>
</protein>
<dbReference type="FunFam" id="3.40.50.980:FF:000001">
    <property type="entry name" value="Non-ribosomal peptide synthetase"/>
    <property type="match status" value="2"/>
</dbReference>
<dbReference type="InterPro" id="IPR020845">
    <property type="entry name" value="AMP-binding_CS"/>
</dbReference>
<dbReference type="PROSITE" id="PS00455">
    <property type="entry name" value="AMP_BINDING"/>
    <property type="match status" value="2"/>
</dbReference>
<organism evidence="5 6">
    <name type="scientific">Chryseobacterium piperi</name>
    <dbReference type="NCBI Taxonomy" id="558152"/>
    <lineage>
        <taxon>Bacteria</taxon>
        <taxon>Pseudomonadati</taxon>
        <taxon>Bacteroidota</taxon>
        <taxon>Flavobacteriia</taxon>
        <taxon>Flavobacteriales</taxon>
        <taxon>Weeksellaceae</taxon>
        <taxon>Chryseobacterium group</taxon>
        <taxon>Chryseobacterium</taxon>
    </lineage>
</organism>
<proteinExistence type="predicted"/>
<sequence length="2623" mass="303425">MNQLLEKLNKLKIKLSLKGDNIDIQAPKGIVTPHILSEIKEHKNEITTFLKDISTNVRIEKAQKKDFYPLSSTQKRTWLMHQMNPENIAYHIPMMLEIEGNLDVQKLQKTFLYIIKKHESLRTVFKEDNQGNPVQIIRDFHNDIFILDYQCNINAINEEVHKFLNLSFDLEQDLLIRGSVLKISEEKYLLLIVMHHIISDGWSIDVLTRDFFEIFRNIDSDNFKVSDLSIQYKDYAVWQQGWLNGEEISKGKEYWISLFKEEVPVLELPSQKIRPRYKSGKGKTVSIQFDDKISSQFQKLCASSNATLFMGVKTLVDILLFKYSHQNDIIIGTPIANRELDDLQNQIGFYANTLALRANIQSDKSFLDVLQENRIQLLDAYKYQDYPFDELVAHLKWSHDAGRNPLFDVMVSFEEESKFNDQFENLFIKKLSLDVHTSKFDLDFRFYTEVGHLNLDLTYDSEIYSHSFSDNLARHLNHLIEKIIINGDFLIKEISCLTEEERHQLLVEFNNTQVDAPNDKTIVGLFEEQVSRTPGNIAVVFEDMELTYSELNEYANQFGDYLRHNYQIQADDLVGIKLERSHRMIVGILGILKSGAAYVPIDPEYPQDRIDYIEGDSQVKLVINETFLEVFHEKIQENEGKYTKDNLSMINTQDHLAYVIYTSGSTGKPKGVMVEHKNLSSYVVTFINYFEIGSSDTMLSQSTISFDTSIEEIFPVLIAGGKLAIAKDNKDFENLIDICKKQSVTKLSTNPYLIEYFNNHTNKLDELKLNTLISGGDRLQVNQIHQLLNKIDVYNTYGPTESTVCCSYYKITKDSENIYIGTPISNTRIYILDEDLNVVPIGVSGKLYVSGAGLSRGYLNNPELTSGKFIDNPFEEGCKMYDTGDVARWLPDGNIDFLGRKDFQVKIRGYRIELGEIETNISRFSQSIRQVWVDSKEINCEKVLVAYYTVDKETSIDKTSLRNYLQNKLPDYMVPGFFMELESIPLTLNGKVDHKALPLVTGEDLIRRDYVAPVNNVEEQLVKIFQEVLGVDRIGTTDNFFELGGHSLMVAQVLNRIHQTLCMQISFKDFFSSPVVSDISQKLTGKDYIPISKAPYQDHYPLTPSQQRLWILSQLEGGSQAYNMPAVVTLRGELHEIYFEKSFKQLINQHEILRTSFRLDASSGEIRQYITPQESVNFTIDILDFTDKTKSDIEYYLQASNSEAFHLEDSPLIRASLLKRGNHERIFFLSMHHIIGDGWSTEVLVSEVVENYNKYLSGEYNEDLKRPPLSIQYKDYAVWLYEEMEGEKYQRAETYWLKQLEGELPVLELPNFNPRPFVQTYNGSNIAYRFSSDFTEKLKTYSGHQGVTLFMTLMAGIKALLYRYTGQHDMIVGTPIAGREHPDLEKQIGLYLNTLAIRTRLEEGLNTFDSLLKKEKETLLSAYEHQVYPFDKLIGKLNIKRDTSRSALFDVLVVFQNQNQLQFGNTENDIEGLQVTGYEYLRKTSQFDVSYIFSEQVDQLTLNIEYNTDIYDELMISKMFSHFENFLTEVIDHEIKHKESEGSCPLNIEEINFLTEAEHHQLLVEFNDTSCEYSNNKTIIEFFEEQVSRTSDNIAVVYEDLELTYQELNEQANQLGDYLRKAYQIEADDLIAIKLERSDRMIVGILGILKSGGAYVPIDIGYPQERIDYIEEDTKAKVTIDELFLEDFYKQILDDKEKYTKSNLPIINNPDSLAYVIYTSGTTGNPKGVMMQQGSILNLMIYHIKTIDPYSKVTFLSNPSFDVSFQEIFSTLLSGATLYPISDFVKKNIHELTHFIVKKQLDSLFFPTAYFKVLIENISFLNCIEHVKHIIVAGEKLILNDLIQEKIKGTSLKIHNHYGPAETHVVTSYVIDKSCDGILIPPIGKPIANTSIYILNAHQRLCVHGEFGKLYISGTGLSRGYINKPELTSEKFISDPFKIGSKMYDTGDLARWLPDGNIEFLGRKDFQVKIRGYRIELSEIETSISQFSSAIKQVIADAQEVSGEQVLVAYYTVDKETGIEKSDLRTYLQSKLPDYMVPGFFVELDFVPLTPNGKMDRKALPPIGGEDLIREVYIAPRNETEQKLAEIWQEVLGVDKVGITDNFFELGGNSIKILKLLSRIEKEVEIKLKFNEIFKMPSISQLSIFLSHQNRNHHVLIKKQEDKPYYRMSNAQMRLWIQCQIESNPEKYNLFMVQELIGDFDIVYFKNALSKVIQRHESLRTIFPIIDGEPMQQIISSNEFPSVLETISYSDNDYQYEDLIMQIKKDNLYTFDVQKEPLLRIRLYRIDEKKSLLSINIHHIIADGWSLNIFFKDLKYFYSCELNAEESQESPLLIHYKDFSEWQFTELNEDRLERLEKFWMNEFKNLDEVERLPFDYENTSQTTGVAKKETFVLNKECTDAITLFSQKNEITLFSFITGILAITVSKQFKINSSYFGVPISGRLNAELENQIGYYLNTIIVKSKVPKVGNIEAFLKEIGSSILEIFDHQDYPFDLLIEQIRKRTDYFQEPLFDVVINMMNYENTNLENQLDLPFQIRDCEFEVPIESKNPISIYVIESGGSMTINCLYNERLFKQETIISFMNNFQFVLAEIIEENKKNMEEISLDIQDENQEIYDMYRDDFNK</sequence>
<dbReference type="GO" id="GO:0003824">
    <property type="term" value="F:catalytic activity"/>
    <property type="evidence" value="ECO:0007669"/>
    <property type="project" value="InterPro"/>
</dbReference>
<dbReference type="eggNOG" id="COG1020">
    <property type="taxonomic scope" value="Bacteria"/>
</dbReference>
<dbReference type="Gene3D" id="3.40.50.980">
    <property type="match status" value="4"/>
</dbReference>
<dbReference type="Gene3D" id="3.30.559.30">
    <property type="entry name" value="Nonribosomal peptide synthetase, condensation domain"/>
    <property type="match status" value="3"/>
</dbReference>
<dbReference type="FunFam" id="1.10.1200.10:FF:000005">
    <property type="entry name" value="Nonribosomal peptide synthetase 1"/>
    <property type="match status" value="2"/>
</dbReference>
<dbReference type="KEGG" id="cpip:CJF12_08845"/>
<dbReference type="Pfam" id="PF00550">
    <property type="entry name" value="PP-binding"/>
    <property type="match status" value="2"/>
</dbReference>
<dbReference type="InterPro" id="IPR000873">
    <property type="entry name" value="AMP-dep_synth/lig_dom"/>
</dbReference>
<evidence type="ECO:0000313" key="5">
    <source>
        <dbReference type="EMBL" id="KFF29545.1"/>
    </source>
</evidence>
<dbReference type="FunFam" id="2.30.38.10:FF:000001">
    <property type="entry name" value="Non-ribosomal peptide synthetase PvdI"/>
    <property type="match status" value="1"/>
</dbReference>
<dbReference type="InterPro" id="IPR001242">
    <property type="entry name" value="Condensation_dom"/>
</dbReference>
<dbReference type="Gene3D" id="3.30.300.30">
    <property type="match status" value="2"/>
</dbReference>
<dbReference type="CDD" id="cd05930">
    <property type="entry name" value="A_NRPS"/>
    <property type="match status" value="2"/>
</dbReference>
<dbReference type="PROSITE" id="PS00012">
    <property type="entry name" value="PHOSPHOPANTETHEINE"/>
    <property type="match status" value="2"/>
</dbReference>
<dbReference type="SUPFAM" id="SSF56801">
    <property type="entry name" value="Acetyl-CoA synthetase-like"/>
    <property type="match status" value="2"/>
</dbReference>
<dbReference type="Pfam" id="PF13193">
    <property type="entry name" value="AMP-binding_C"/>
    <property type="match status" value="1"/>
</dbReference>
<dbReference type="GO" id="GO:0044550">
    <property type="term" value="P:secondary metabolite biosynthetic process"/>
    <property type="evidence" value="ECO:0007669"/>
    <property type="project" value="TreeGrafter"/>
</dbReference>
<feature type="domain" description="Carrier" evidence="4">
    <location>
        <begin position="2075"/>
        <end position="2150"/>
    </location>
</feature>
<keyword evidence="2" id="KW-0596">Phosphopantetheine</keyword>
<evidence type="ECO:0000313" key="6">
    <source>
        <dbReference type="Proteomes" id="UP000028709"/>
    </source>
</evidence>
<feature type="domain" description="Carrier" evidence="4">
    <location>
        <begin position="1012"/>
        <end position="1087"/>
    </location>
</feature>
<dbReference type="Gene3D" id="1.10.1200.10">
    <property type="entry name" value="ACP-like"/>
    <property type="match status" value="2"/>
</dbReference>
<dbReference type="InterPro" id="IPR041464">
    <property type="entry name" value="TubC_N"/>
</dbReference>
<keyword evidence="3" id="KW-0597">Phosphoprotein</keyword>
<comment type="cofactor">
    <cofactor evidence="1">
        <name>pantetheine 4'-phosphate</name>
        <dbReference type="ChEBI" id="CHEBI:47942"/>
    </cofactor>
</comment>